<sequence length="494" mass="58006">MKNNSVIKIKKIITEEEKDLLDLYENFPFLEEEKQYFNYYAQQFCDEYTDSTNEDEVTEYPSLESQSYLSNNQSYSQNEIEYTKSSKSKEQSRMLTSLNINFDNVFPEDDDDVKVRRAKSNKIEIPQDSPEYETIKKASKMSTDSQASQDKKLEQWLISRLVVMLLNKIKYFIFQKYDSEFFGLDNNIINLNEIKQKDDGRITYKNKYDLRTVTFLTSGYLTQDINASLNFFDLANTKNKECQDNLFIFFKWSNSSFKQIVDKFLQNCEQGYEPSIYQRYLNELLDNCKKEFFNQMIMKSIFWLIQLIDKYLKFFGTSLFSNFISKLKTGLDTMIKDFQDTHQDAKKGGEVLAERIKNQYLMGSLNIDFMGHSLGTVVVAYALKNLSIPARHLMLFGGAATITEIEDSQEKFQKCYNFYSDNDEVVKKFLTQAKLIGNQDFIGAKSFGQRKDKFFNLNTQIGHVTYILKFQKYYDHAMVEFKPSNSIDLIENQV</sequence>
<name>W7XDC1_TETTS</name>
<dbReference type="AlphaFoldDB" id="W7XDC1"/>
<dbReference type="GeneID" id="24440649"/>
<gene>
    <name evidence="1" type="ORF">TTHERM_000782169</name>
</gene>
<dbReference type="Gene3D" id="3.40.50.1820">
    <property type="entry name" value="alpha/beta hydrolase"/>
    <property type="match status" value="1"/>
</dbReference>
<dbReference type="InParanoid" id="W7XDC1"/>
<evidence type="ECO:0000313" key="1">
    <source>
        <dbReference type="EMBL" id="EWS75527.1"/>
    </source>
</evidence>
<dbReference type="EMBL" id="GG662770">
    <property type="protein sequence ID" value="EWS75527.1"/>
    <property type="molecule type" value="Genomic_DNA"/>
</dbReference>
<dbReference type="RefSeq" id="XP_012651996.1">
    <property type="nucleotide sequence ID" value="XM_012796542.1"/>
</dbReference>
<evidence type="ECO:0000313" key="2">
    <source>
        <dbReference type="Proteomes" id="UP000009168"/>
    </source>
</evidence>
<reference evidence="2" key="1">
    <citation type="journal article" date="2006" name="PLoS Biol.">
        <title>Macronuclear genome sequence of the ciliate Tetrahymena thermophila, a model eukaryote.</title>
        <authorList>
            <person name="Eisen J.A."/>
            <person name="Coyne R.S."/>
            <person name="Wu M."/>
            <person name="Wu D."/>
            <person name="Thiagarajan M."/>
            <person name="Wortman J.R."/>
            <person name="Badger J.H."/>
            <person name="Ren Q."/>
            <person name="Amedeo P."/>
            <person name="Jones K.M."/>
            <person name="Tallon L.J."/>
            <person name="Delcher A.L."/>
            <person name="Salzberg S.L."/>
            <person name="Silva J.C."/>
            <person name="Haas B.J."/>
            <person name="Majoros W.H."/>
            <person name="Farzad M."/>
            <person name="Carlton J.M."/>
            <person name="Smith R.K. Jr."/>
            <person name="Garg J."/>
            <person name="Pearlman R.E."/>
            <person name="Karrer K.M."/>
            <person name="Sun L."/>
            <person name="Manning G."/>
            <person name="Elde N.C."/>
            <person name="Turkewitz A.P."/>
            <person name="Asai D.J."/>
            <person name="Wilkes D.E."/>
            <person name="Wang Y."/>
            <person name="Cai H."/>
            <person name="Collins K."/>
            <person name="Stewart B.A."/>
            <person name="Lee S.R."/>
            <person name="Wilamowska K."/>
            <person name="Weinberg Z."/>
            <person name="Ruzzo W.L."/>
            <person name="Wloga D."/>
            <person name="Gaertig J."/>
            <person name="Frankel J."/>
            <person name="Tsao C.-C."/>
            <person name="Gorovsky M.A."/>
            <person name="Keeling P.J."/>
            <person name="Waller R.F."/>
            <person name="Patron N.J."/>
            <person name="Cherry J.M."/>
            <person name="Stover N.A."/>
            <person name="Krieger C.J."/>
            <person name="del Toro C."/>
            <person name="Ryder H.F."/>
            <person name="Williamson S.C."/>
            <person name="Barbeau R.A."/>
            <person name="Hamilton E.P."/>
            <person name="Orias E."/>
        </authorList>
    </citation>
    <scope>NUCLEOTIDE SEQUENCE [LARGE SCALE GENOMIC DNA]</scope>
    <source>
        <strain evidence="2">SB210</strain>
    </source>
</reference>
<dbReference type="KEGG" id="tet:TTHERM_000782169"/>
<keyword evidence="2" id="KW-1185">Reference proteome</keyword>
<dbReference type="Proteomes" id="UP000009168">
    <property type="component" value="Unassembled WGS sequence"/>
</dbReference>
<protein>
    <submittedName>
        <fullName evidence="1">Uncharacterized protein</fullName>
    </submittedName>
</protein>
<organism evidence="1 2">
    <name type="scientific">Tetrahymena thermophila (strain SB210)</name>
    <dbReference type="NCBI Taxonomy" id="312017"/>
    <lineage>
        <taxon>Eukaryota</taxon>
        <taxon>Sar</taxon>
        <taxon>Alveolata</taxon>
        <taxon>Ciliophora</taxon>
        <taxon>Intramacronucleata</taxon>
        <taxon>Oligohymenophorea</taxon>
        <taxon>Hymenostomatida</taxon>
        <taxon>Tetrahymenina</taxon>
        <taxon>Tetrahymenidae</taxon>
        <taxon>Tetrahymena</taxon>
    </lineage>
</organism>
<accession>W7XDC1</accession>
<dbReference type="InterPro" id="IPR029058">
    <property type="entry name" value="AB_hydrolase_fold"/>
</dbReference>
<proteinExistence type="predicted"/>